<dbReference type="EMBL" id="FNDT01000037">
    <property type="protein sequence ID" value="SDI95433.1"/>
    <property type="molecule type" value="Genomic_DNA"/>
</dbReference>
<accession>A0A1G8PSJ4</accession>
<gene>
    <name evidence="1" type="ORF">SAMN04488693_1379</name>
</gene>
<keyword evidence="2" id="KW-1185">Reference proteome</keyword>
<reference evidence="1 2" key="1">
    <citation type="submission" date="2016-10" db="EMBL/GenBank/DDBJ databases">
        <authorList>
            <person name="de Groot N.N."/>
        </authorList>
    </citation>
    <scope>NUCLEOTIDE SEQUENCE [LARGE SCALE GENOMIC DNA]</scope>
    <source>
        <strain evidence="1 2">NP_1H</strain>
    </source>
</reference>
<protein>
    <submittedName>
        <fullName evidence="1">Uncharacterized protein</fullName>
    </submittedName>
</protein>
<dbReference type="AlphaFoldDB" id="A0A1G8PSJ4"/>
<dbReference type="RefSeq" id="WP_090588463.1">
    <property type="nucleotide sequence ID" value="NZ_FNDT01000037.1"/>
</dbReference>
<evidence type="ECO:0000313" key="2">
    <source>
        <dbReference type="Proteomes" id="UP000199258"/>
    </source>
</evidence>
<name>A0A1G8PSJ4_9MICC</name>
<dbReference type="STRING" id="335973.SAMN04488693_1379"/>
<dbReference type="Proteomes" id="UP000199258">
    <property type="component" value="Unassembled WGS sequence"/>
</dbReference>
<sequence>MSELVLPVVVLLASLALTYFFCLRPMQRGQCALGRKARPAAEQVPSTQAAELAQLRQQVEALKAGQRQSSRL</sequence>
<evidence type="ECO:0000313" key="1">
    <source>
        <dbReference type="EMBL" id="SDI95433.1"/>
    </source>
</evidence>
<organism evidence="1 2">
    <name type="scientific">Arthrobacter subterraneus</name>
    <dbReference type="NCBI Taxonomy" id="335973"/>
    <lineage>
        <taxon>Bacteria</taxon>
        <taxon>Bacillati</taxon>
        <taxon>Actinomycetota</taxon>
        <taxon>Actinomycetes</taxon>
        <taxon>Micrococcales</taxon>
        <taxon>Micrococcaceae</taxon>
        <taxon>Arthrobacter</taxon>
    </lineage>
</organism>
<proteinExistence type="predicted"/>
<dbReference type="OrthoDB" id="4955252at2"/>